<dbReference type="Pfam" id="PF13525">
    <property type="entry name" value="YfiO"/>
    <property type="match status" value="2"/>
</dbReference>
<feature type="domain" description="Outer membrane lipoprotein BamD-like" evidence="5">
    <location>
        <begin position="186"/>
        <end position="259"/>
    </location>
</feature>
<evidence type="ECO:0000256" key="1">
    <source>
        <dbReference type="ARBA" id="ARBA00022729"/>
    </source>
</evidence>
<organism evidence="6 7">
    <name type="scientific">Roseivirga seohaensis subsp. aquiponti</name>
    <dbReference type="NCBI Taxonomy" id="1566026"/>
    <lineage>
        <taxon>Bacteria</taxon>
        <taxon>Pseudomonadati</taxon>
        <taxon>Bacteroidota</taxon>
        <taxon>Cytophagia</taxon>
        <taxon>Cytophagales</taxon>
        <taxon>Roseivirgaceae</taxon>
        <taxon>Roseivirga</taxon>
    </lineage>
</organism>
<dbReference type="Proteomes" id="UP000036908">
    <property type="component" value="Unassembled WGS sequence"/>
</dbReference>
<dbReference type="InterPro" id="IPR017689">
    <property type="entry name" value="BamD"/>
</dbReference>
<proteinExistence type="predicted"/>
<dbReference type="PROSITE" id="PS51257">
    <property type="entry name" value="PROKAR_LIPOPROTEIN"/>
    <property type="match status" value="1"/>
</dbReference>
<dbReference type="PATRIC" id="fig|1566026.4.peg.2109"/>
<keyword evidence="1 4" id="KW-0732">Signal</keyword>
<evidence type="ECO:0000256" key="4">
    <source>
        <dbReference type="SAM" id="SignalP"/>
    </source>
</evidence>
<comment type="caution">
    <text evidence="6">The sequence shown here is derived from an EMBL/GenBank/DDBJ whole genome shotgun (WGS) entry which is preliminary data.</text>
</comment>
<reference evidence="7" key="1">
    <citation type="submission" date="2014-11" db="EMBL/GenBank/DDBJ databases">
        <title>Genome sequencing of Roseivirga sp. D-25.</title>
        <authorList>
            <person name="Selvaratnam C."/>
            <person name="Thevarajoo S."/>
            <person name="Goh K.M."/>
            <person name="Eee R."/>
            <person name="Chan K.-G."/>
            <person name="Chong C.S."/>
        </authorList>
    </citation>
    <scope>NUCLEOTIDE SEQUENCE [LARGE SCALE GENOMIC DNA]</scope>
    <source>
        <strain evidence="7">D-25</strain>
    </source>
</reference>
<keyword evidence="2" id="KW-0472">Membrane</keyword>
<evidence type="ECO:0000259" key="5">
    <source>
        <dbReference type="Pfam" id="PF13525"/>
    </source>
</evidence>
<evidence type="ECO:0000256" key="3">
    <source>
        <dbReference type="ARBA" id="ARBA00023237"/>
    </source>
</evidence>
<feature type="chain" id="PRO_5005580267" description="Outer membrane lipoprotein BamD-like domain-containing protein" evidence="4">
    <location>
        <begin position="21"/>
        <end position="276"/>
    </location>
</feature>
<dbReference type="OrthoDB" id="9770761at2"/>
<dbReference type="InterPro" id="IPR011990">
    <property type="entry name" value="TPR-like_helical_dom_sf"/>
</dbReference>
<keyword evidence="7" id="KW-1185">Reference proteome</keyword>
<dbReference type="AlphaFoldDB" id="A0A0L8APQ3"/>
<sequence length="276" mass="32705">MKKTVFLTLLAVIISLSSCANSLAKLEKSDDYEELYKGAIAFYEQGKYSKAQILFEKISPYYRGNIEAEKVQFYWAYSLYYQRLYQLASFRFKNFYQTYGRSQYAEESEYMAAYSLYKDAPDANLDQTSSEEAVVAMQNFLNRWPASRYYDDANRIIDELQVRFETKAYLKAKLYHKLTTGLSYRNYLEAAIVTIEAFKNDYPDSKYNEELLYLAVETEFKLADNSIQSKKKERFNKTVAFYKEFSEKYPDSKYMDKVSDWYNQSLEELKELNKTQ</sequence>
<gene>
    <name evidence="6" type="ORF">OB69_02040</name>
</gene>
<protein>
    <recommendedName>
        <fullName evidence="5">Outer membrane lipoprotein BamD-like domain-containing protein</fullName>
    </recommendedName>
</protein>
<feature type="signal peptide" evidence="4">
    <location>
        <begin position="1"/>
        <end position="20"/>
    </location>
</feature>
<keyword evidence="3" id="KW-0998">Cell outer membrane</keyword>
<accession>A0A0L8APQ3</accession>
<evidence type="ECO:0000313" key="6">
    <source>
        <dbReference type="EMBL" id="KOF04319.1"/>
    </source>
</evidence>
<dbReference type="RefSeq" id="WP_071426679.1">
    <property type="nucleotide sequence ID" value="NZ_JSVA01000003.1"/>
</dbReference>
<evidence type="ECO:0000256" key="2">
    <source>
        <dbReference type="ARBA" id="ARBA00023136"/>
    </source>
</evidence>
<dbReference type="NCBIfam" id="TIGR03302">
    <property type="entry name" value="OM_YfiO"/>
    <property type="match status" value="1"/>
</dbReference>
<dbReference type="InterPro" id="IPR039565">
    <property type="entry name" value="BamD-like"/>
</dbReference>
<feature type="domain" description="Outer membrane lipoprotein BamD-like" evidence="5">
    <location>
        <begin position="31"/>
        <end position="177"/>
    </location>
</feature>
<dbReference type="Gene3D" id="1.25.40.10">
    <property type="entry name" value="Tetratricopeptide repeat domain"/>
    <property type="match status" value="1"/>
</dbReference>
<name>A0A0L8APQ3_9BACT</name>
<evidence type="ECO:0000313" key="7">
    <source>
        <dbReference type="Proteomes" id="UP000036908"/>
    </source>
</evidence>
<dbReference type="EMBL" id="JSVA01000003">
    <property type="protein sequence ID" value="KOF04319.1"/>
    <property type="molecule type" value="Genomic_DNA"/>
</dbReference>